<dbReference type="AlphaFoldDB" id="A0A7J6QNU7"/>
<feature type="region of interest" description="Disordered" evidence="1">
    <location>
        <begin position="23"/>
        <end position="51"/>
    </location>
</feature>
<proteinExistence type="predicted"/>
<comment type="caution">
    <text evidence="2">The sequence shown here is derived from an EMBL/GenBank/DDBJ whole genome shotgun (WGS) entry which is preliminary data.</text>
</comment>
<dbReference type="Proteomes" id="UP000574390">
    <property type="component" value="Unassembled WGS sequence"/>
</dbReference>
<accession>A0A7J6QNU7</accession>
<reference evidence="2 3" key="1">
    <citation type="submission" date="2020-04" db="EMBL/GenBank/DDBJ databases">
        <title>Perkinsus olseni comparative genomics.</title>
        <authorList>
            <person name="Bogema D.R."/>
        </authorList>
    </citation>
    <scope>NUCLEOTIDE SEQUENCE [LARGE SCALE GENOMIC DNA]</scope>
    <source>
        <strain evidence="2">ATCC PRA-205</strain>
    </source>
</reference>
<protein>
    <submittedName>
        <fullName evidence="2">Uncharacterized protein</fullName>
    </submittedName>
</protein>
<dbReference type="EMBL" id="JABANM010028106">
    <property type="protein sequence ID" value="KAF4710234.1"/>
    <property type="molecule type" value="Genomic_DNA"/>
</dbReference>
<gene>
    <name evidence="2" type="ORF">FOZ62_025987</name>
</gene>
<evidence type="ECO:0000256" key="1">
    <source>
        <dbReference type="SAM" id="MobiDB-lite"/>
    </source>
</evidence>
<evidence type="ECO:0000313" key="3">
    <source>
        <dbReference type="Proteomes" id="UP000574390"/>
    </source>
</evidence>
<sequence>MFSRHRLASPLLASLKQWKPHKSIDGGIKLSEHSGKERPKPKKAIFKGGDDASRGFIMQPRYGRKIVDMLLEENGTAELLRGKVHAGGQHGRK</sequence>
<name>A0A7J6QNU7_PEROL</name>
<organism evidence="2 3">
    <name type="scientific">Perkinsus olseni</name>
    <name type="common">Perkinsus atlanticus</name>
    <dbReference type="NCBI Taxonomy" id="32597"/>
    <lineage>
        <taxon>Eukaryota</taxon>
        <taxon>Sar</taxon>
        <taxon>Alveolata</taxon>
        <taxon>Perkinsozoa</taxon>
        <taxon>Perkinsea</taxon>
        <taxon>Perkinsida</taxon>
        <taxon>Perkinsidae</taxon>
        <taxon>Perkinsus</taxon>
    </lineage>
</organism>
<evidence type="ECO:0000313" key="2">
    <source>
        <dbReference type="EMBL" id="KAF4710234.1"/>
    </source>
</evidence>